<dbReference type="InterPro" id="IPR037198">
    <property type="entry name" value="MutL_C_sf"/>
</dbReference>
<dbReference type="CDD" id="cd00782">
    <property type="entry name" value="MutL_Trans"/>
    <property type="match status" value="1"/>
</dbReference>
<organism evidence="6 7">
    <name type="scientific">Microbotryum saponariae</name>
    <dbReference type="NCBI Taxonomy" id="289078"/>
    <lineage>
        <taxon>Eukaryota</taxon>
        <taxon>Fungi</taxon>
        <taxon>Dikarya</taxon>
        <taxon>Basidiomycota</taxon>
        <taxon>Pucciniomycotina</taxon>
        <taxon>Microbotryomycetes</taxon>
        <taxon>Microbotryales</taxon>
        <taxon>Microbotryaceae</taxon>
        <taxon>Microbotryum</taxon>
    </lineage>
</organism>
<dbReference type="InterPro" id="IPR036890">
    <property type="entry name" value="HATPase_C_sf"/>
</dbReference>
<dbReference type="Pfam" id="PF01119">
    <property type="entry name" value="DNA_mis_repair"/>
    <property type="match status" value="1"/>
</dbReference>
<feature type="region of interest" description="Disordered" evidence="3">
    <location>
        <begin position="426"/>
        <end position="508"/>
    </location>
</feature>
<dbReference type="AlphaFoldDB" id="A0A2X0MFN1"/>
<evidence type="ECO:0000259" key="4">
    <source>
        <dbReference type="SMART" id="SM00853"/>
    </source>
</evidence>
<sequence length="923" mass="101241">MPRSPQSMHPPSAPPIVALDDQTAALVRSSLVISSLPCALLELVQNALDAHATSIKLVVNLTHWTIRCCDNGDGIPARFLPLIGQRHATSSSSTSTWTRRRGEALASLAQIGWLELSTRAKDEQPGWEIGFRGRERLYERSVPHRHRSTPIVDAAQAQPAPAQCGGQLQLQIPPGTGTTVTVRDLFYQWPVRRKPLSSPSGRSTALTQLRKELATVALAHPAVAFSLVDTSTNDTHSLSSTRSKTVLNVQKSSTDALWARWKQVWGRAGVEHVHEFHLHERTDQTDLEGWQADGFFSLGASHSKLDQFICTFALLVVNSRPVSTSALYGLINARFGTSSFARNSSSLLATPHPSLGKTATTQAARKSPKKVAERYPIFALRLRLPEDQVDWALEPERRVVEFQDPDRVQTFVQSVVDAFLRAHGHLPQPTSKAQSGTPLSTASAAPPRPISLTRSRYEFQSPQRKTTPARESPRARPLSPDGPGPIVFPQPREAGNVAGQSEHDPIEWVDPRTKQRFLIDPRMGHSWSPAAGGNSRDPNAETPEIEPTTRSVKKSLVDRSKLKRARLDSAPSENGNNDDEEMPTWLTSTLREWHNPIFPANPAPVRSVVPHATSGPSDVARAPKNVLGHSHRFHKASLTKETFIAQLDAKYLLVKLQTSVDSESSSNESQGRPTTTTTMETLAVIDQHAASERVRVEKLLQDYCGTVARGGTVATMGLNGEEGALILVSSKEAEFVKEHLGDFERWGIILGFDAPDSVSGNRSTSSSTLPTDYAQLRLLRVPKITADRLSTEPKLQQSLVRSFVALLENQPSCLSGPSTSSHGVHWTHLLKNAPPVMIDLINSKACRGAIMFNDHLTPLQCTNLVTQLGQTHFPFICAHGRPSLMPLVNLAPATKEGSRLSSKRGKLDWGSWGWKKVRSDDAM</sequence>
<dbReference type="GO" id="GO:0006298">
    <property type="term" value="P:mismatch repair"/>
    <property type="evidence" value="ECO:0007669"/>
    <property type="project" value="InterPro"/>
</dbReference>
<feature type="compositionally biased region" description="Polar residues" evidence="3">
    <location>
        <begin position="452"/>
        <end position="466"/>
    </location>
</feature>
<dbReference type="SMART" id="SM01340">
    <property type="entry name" value="DNA_mis_repair"/>
    <property type="match status" value="1"/>
</dbReference>
<dbReference type="GO" id="GO:0016887">
    <property type="term" value="F:ATP hydrolysis activity"/>
    <property type="evidence" value="ECO:0007669"/>
    <property type="project" value="InterPro"/>
</dbReference>
<dbReference type="GO" id="GO:0005524">
    <property type="term" value="F:ATP binding"/>
    <property type="evidence" value="ECO:0007669"/>
    <property type="project" value="InterPro"/>
</dbReference>
<dbReference type="GO" id="GO:0061982">
    <property type="term" value="P:meiosis I cell cycle process"/>
    <property type="evidence" value="ECO:0007669"/>
    <property type="project" value="UniProtKB-ARBA"/>
</dbReference>
<keyword evidence="7" id="KW-1185">Reference proteome</keyword>
<evidence type="ECO:0000313" key="7">
    <source>
        <dbReference type="Proteomes" id="UP000249723"/>
    </source>
</evidence>
<feature type="region of interest" description="Disordered" evidence="3">
    <location>
        <begin position="523"/>
        <end position="582"/>
    </location>
</feature>
<dbReference type="InterPro" id="IPR020568">
    <property type="entry name" value="Ribosomal_Su5_D2-typ_SF"/>
</dbReference>
<keyword evidence="2" id="KW-0227">DNA damage</keyword>
<gene>
    <name evidence="6" type="ORF">BZ3500_MVSOF-1268-A1-R1_CHR1-3G01820</name>
</gene>
<dbReference type="Pfam" id="PF13589">
    <property type="entry name" value="HATPase_c_3"/>
    <property type="match status" value="1"/>
</dbReference>
<dbReference type="SUPFAM" id="SSF55874">
    <property type="entry name" value="ATPase domain of HSP90 chaperone/DNA topoisomerase II/histidine kinase"/>
    <property type="match status" value="1"/>
</dbReference>
<proteinExistence type="inferred from homology"/>
<dbReference type="SUPFAM" id="SSF54211">
    <property type="entry name" value="Ribosomal protein S5 domain 2-like"/>
    <property type="match status" value="1"/>
</dbReference>
<dbReference type="PANTHER" id="PTHR10073">
    <property type="entry name" value="DNA MISMATCH REPAIR PROTEIN MLH, PMS, MUTL"/>
    <property type="match status" value="1"/>
</dbReference>
<dbReference type="Gene3D" id="3.30.1540.20">
    <property type="entry name" value="MutL, C-terminal domain, dimerisation subdomain"/>
    <property type="match status" value="1"/>
</dbReference>
<dbReference type="InterPro" id="IPR014721">
    <property type="entry name" value="Ribsml_uS5_D2-typ_fold_subgr"/>
</dbReference>
<dbReference type="InterPro" id="IPR038973">
    <property type="entry name" value="MutL/Mlh/Pms-like"/>
</dbReference>
<dbReference type="STRING" id="289078.A0A2X0MFN1"/>
<dbReference type="InterPro" id="IPR042120">
    <property type="entry name" value="MutL_C_dimsub"/>
</dbReference>
<feature type="domain" description="DNA mismatch repair protein S5" evidence="5">
    <location>
        <begin position="261"/>
        <end position="421"/>
    </location>
</feature>
<dbReference type="InterPro" id="IPR014790">
    <property type="entry name" value="MutL_C"/>
</dbReference>
<dbReference type="PANTHER" id="PTHR10073:SF47">
    <property type="entry name" value="DNA MISMATCH REPAIR PROTEIN MLH3"/>
    <property type="match status" value="1"/>
</dbReference>
<comment type="similarity">
    <text evidence="1">Belongs to the DNA mismatch repair MutL/HexB family.</text>
</comment>
<dbReference type="GO" id="GO:0140664">
    <property type="term" value="F:ATP-dependent DNA damage sensor activity"/>
    <property type="evidence" value="ECO:0007669"/>
    <property type="project" value="InterPro"/>
</dbReference>
<dbReference type="EMBL" id="FMWP01000014">
    <property type="protein sequence ID" value="SCZ90175.1"/>
    <property type="molecule type" value="Genomic_DNA"/>
</dbReference>
<dbReference type="Gene3D" id="3.30.565.10">
    <property type="entry name" value="Histidine kinase-like ATPase, C-terminal domain"/>
    <property type="match status" value="1"/>
</dbReference>
<protein>
    <submittedName>
        <fullName evidence="6">BZ3500_MvSof-1268-A1-R1_Chr1-3g01820 protein</fullName>
    </submittedName>
</protein>
<evidence type="ECO:0000256" key="2">
    <source>
        <dbReference type="ARBA" id="ARBA00022763"/>
    </source>
</evidence>
<dbReference type="Proteomes" id="UP000249723">
    <property type="component" value="Unassembled WGS sequence"/>
</dbReference>
<evidence type="ECO:0000259" key="5">
    <source>
        <dbReference type="SMART" id="SM01340"/>
    </source>
</evidence>
<evidence type="ECO:0000256" key="3">
    <source>
        <dbReference type="SAM" id="MobiDB-lite"/>
    </source>
</evidence>
<dbReference type="InterPro" id="IPR013507">
    <property type="entry name" value="DNA_mismatch_S5_2-like"/>
</dbReference>
<evidence type="ECO:0000256" key="1">
    <source>
        <dbReference type="ARBA" id="ARBA00006082"/>
    </source>
</evidence>
<name>A0A2X0MFN1_9BASI</name>
<dbReference type="Gene3D" id="3.30.230.10">
    <property type="match status" value="1"/>
</dbReference>
<feature type="domain" description="MutL C-terminal dimerisation" evidence="4">
    <location>
        <begin position="643"/>
        <end position="856"/>
    </location>
</feature>
<dbReference type="OrthoDB" id="429932at2759"/>
<dbReference type="SUPFAM" id="SSF118116">
    <property type="entry name" value="DNA mismatch repair protein MutL"/>
    <property type="match status" value="1"/>
</dbReference>
<accession>A0A2X0MFN1</accession>
<reference evidence="7" key="1">
    <citation type="submission" date="2016-10" db="EMBL/GenBank/DDBJ databases">
        <authorList>
            <person name="Jeantristanb JTB J.-T."/>
            <person name="Ricardo R."/>
        </authorList>
    </citation>
    <scope>NUCLEOTIDE SEQUENCE [LARGE SCALE GENOMIC DNA]</scope>
</reference>
<dbReference type="SMART" id="SM00853">
    <property type="entry name" value="MutL_C"/>
    <property type="match status" value="1"/>
</dbReference>
<dbReference type="GO" id="GO:0032300">
    <property type="term" value="C:mismatch repair complex"/>
    <property type="evidence" value="ECO:0007669"/>
    <property type="project" value="InterPro"/>
</dbReference>
<evidence type="ECO:0000313" key="6">
    <source>
        <dbReference type="EMBL" id="SCZ90175.1"/>
    </source>
</evidence>
<dbReference type="GO" id="GO:0030983">
    <property type="term" value="F:mismatched DNA binding"/>
    <property type="evidence" value="ECO:0007669"/>
    <property type="project" value="InterPro"/>
</dbReference>
<feature type="compositionally biased region" description="Polar residues" evidence="3">
    <location>
        <begin position="428"/>
        <end position="443"/>
    </location>
</feature>